<dbReference type="PROSITE" id="PS51329">
    <property type="entry name" value="C_CAP_COFACTOR_C"/>
    <property type="match status" value="1"/>
</dbReference>
<keyword evidence="9" id="KW-1185">Reference proteome</keyword>
<dbReference type="GO" id="GO:0008179">
    <property type="term" value="F:adenylate cyclase binding"/>
    <property type="evidence" value="ECO:0007669"/>
    <property type="project" value="TreeGrafter"/>
</dbReference>
<dbReference type="SMART" id="SM00673">
    <property type="entry name" value="CARP"/>
    <property type="match status" value="2"/>
</dbReference>
<dbReference type="Proteomes" id="UP000192578">
    <property type="component" value="Unassembled WGS sequence"/>
</dbReference>
<evidence type="ECO:0000256" key="4">
    <source>
        <dbReference type="ARBA" id="ARBA00023136"/>
    </source>
</evidence>
<evidence type="ECO:0000256" key="6">
    <source>
        <dbReference type="SAM" id="Phobius"/>
    </source>
</evidence>
<evidence type="ECO:0000256" key="1">
    <source>
        <dbReference type="ARBA" id="ARBA00004202"/>
    </source>
</evidence>
<dbReference type="PANTHER" id="PTHR10652">
    <property type="entry name" value="ADENYLYL CYCLASE-ASSOCIATED PROTEIN"/>
    <property type="match status" value="1"/>
</dbReference>
<dbReference type="PANTHER" id="PTHR10652:SF0">
    <property type="entry name" value="ADENYLYL CYCLASE-ASSOCIATED PROTEIN"/>
    <property type="match status" value="1"/>
</dbReference>
<evidence type="ECO:0000256" key="2">
    <source>
        <dbReference type="ARBA" id="ARBA00007659"/>
    </source>
</evidence>
<dbReference type="OrthoDB" id="1601at2759"/>
<comment type="similarity">
    <text evidence="2">Belongs to the CAP family.</text>
</comment>
<dbReference type="Gene3D" id="1.25.40.330">
    <property type="entry name" value="Adenylate cyclase-associated CAP, N-terminal domain"/>
    <property type="match status" value="1"/>
</dbReference>
<name>A0A1W0WBB9_HYPEX</name>
<feature type="transmembrane region" description="Helical" evidence="6">
    <location>
        <begin position="17"/>
        <end position="39"/>
    </location>
</feature>
<sequence>MTTTPGLGEDDDAWAPLLWVFLPVVVVVVDVFGLLLLCITTGGPPHTSAATVSRSPSKTLKELRDEFFHIERVTPYPESRNVTPTPRNFESNNMAYLGHGDVPPAVQEYDDIFQSQSLQTYFTLSKQIGGEVQAQASIVERLFALERDFLVSAANHKKPADSVFVGLLEPIRSRIQAVQDIREKNRASKLFTHLSAVSESIPALGWIAVSPTPAPYIKEMTDAGQFYINRVLKDYKDKEPLHVDWARAWIDVLQQLQAFVKKNHTTGVSWNPRGNDLSGVSHSNSASRSLGGGGPPPPPGPPPPMDPQLFKCNFPPQPQHDGPDVRAALFQELNKGDKVSSGLKKVTADMQTHKNTALRAGATVPDSPVRGGSVGSASGAAASKIGPNGPPKLELNGKKWEVQNQRGNANIVISDTEMNHSIYIYRCADSVVSVKGKVSSITVDSCSKTSVVCESLVSFAEVVNSQRTQIQVMGKVPTVQIDKSDGVQIYLSKDSVDCQVFSAKSSEMNVSIPKADGDFVEHPVPEQFRTRYDPSKGKLVTEANEQA</sequence>
<evidence type="ECO:0000313" key="9">
    <source>
        <dbReference type="Proteomes" id="UP000192578"/>
    </source>
</evidence>
<dbReference type="GO" id="GO:0007015">
    <property type="term" value="P:actin filament organization"/>
    <property type="evidence" value="ECO:0007669"/>
    <property type="project" value="TreeGrafter"/>
</dbReference>
<feature type="region of interest" description="Disordered" evidence="5">
    <location>
        <begin position="266"/>
        <end position="324"/>
    </location>
</feature>
<evidence type="ECO:0000256" key="3">
    <source>
        <dbReference type="ARBA" id="ARBA00022475"/>
    </source>
</evidence>
<feature type="compositionally biased region" description="Polar residues" evidence="5">
    <location>
        <begin position="278"/>
        <end position="288"/>
    </location>
</feature>
<protein>
    <submittedName>
        <fullName evidence="8">Adenylyl cyclase-associated protein 1</fullName>
    </submittedName>
</protein>
<keyword evidence="3" id="KW-1003">Cell membrane</keyword>
<dbReference type="GO" id="GO:0019933">
    <property type="term" value="P:cAMP-mediated signaling"/>
    <property type="evidence" value="ECO:0007669"/>
    <property type="project" value="TreeGrafter"/>
</dbReference>
<feature type="region of interest" description="Disordered" evidence="5">
    <location>
        <begin position="362"/>
        <end position="391"/>
    </location>
</feature>
<dbReference type="Pfam" id="PF21938">
    <property type="entry name" value="CAP_N"/>
    <property type="match status" value="1"/>
</dbReference>
<dbReference type="AlphaFoldDB" id="A0A1W0WBB9"/>
<accession>A0A1W0WBB9</accession>
<dbReference type="InterPro" id="IPR017901">
    <property type="entry name" value="C-CAP_CF_C-like"/>
</dbReference>
<dbReference type="FunFam" id="2.160.20.70:FF:000001">
    <property type="entry name" value="Adenylyl cyclase-associated protein"/>
    <property type="match status" value="1"/>
</dbReference>
<dbReference type="GO" id="GO:0003779">
    <property type="term" value="F:actin binding"/>
    <property type="evidence" value="ECO:0007669"/>
    <property type="project" value="InterPro"/>
</dbReference>
<dbReference type="GO" id="GO:0005886">
    <property type="term" value="C:plasma membrane"/>
    <property type="evidence" value="ECO:0007669"/>
    <property type="project" value="UniProtKB-SubCell"/>
</dbReference>
<dbReference type="InterPro" id="IPR036223">
    <property type="entry name" value="CAP_C_sf"/>
</dbReference>
<dbReference type="EMBL" id="MTYJ01000143">
    <property type="protein sequence ID" value="OQV12504.1"/>
    <property type="molecule type" value="Genomic_DNA"/>
</dbReference>
<dbReference type="InterPro" id="IPR036222">
    <property type="entry name" value="CAP_N_sf"/>
</dbReference>
<keyword evidence="4 6" id="KW-0472">Membrane</keyword>
<evidence type="ECO:0000259" key="7">
    <source>
        <dbReference type="PROSITE" id="PS51329"/>
    </source>
</evidence>
<dbReference type="FunFam" id="1.25.40.330:FF:000001">
    <property type="entry name" value="Adenylyl cyclase-associated protein"/>
    <property type="match status" value="1"/>
</dbReference>
<feature type="compositionally biased region" description="Pro residues" evidence="5">
    <location>
        <begin position="294"/>
        <end position="306"/>
    </location>
</feature>
<dbReference type="Pfam" id="PF08603">
    <property type="entry name" value="CAP_C"/>
    <property type="match status" value="1"/>
</dbReference>
<feature type="domain" description="C-CAP/cofactor C-like" evidence="7">
    <location>
        <begin position="390"/>
        <end position="524"/>
    </location>
</feature>
<keyword evidence="6" id="KW-1133">Transmembrane helix</keyword>
<dbReference type="SUPFAM" id="SSF69340">
    <property type="entry name" value="C-terminal domain of adenylylcyclase associated protein"/>
    <property type="match status" value="1"/>
</dbReference>
<evidence type="ECO:0000256" key="5">
    <source>
        <dbReference type="SAM" id="MobiDB-lite"/>
    </source>
</evidence>
<gene>
    <name evidence="8" type="ORF">BV898_13230</name>
</gene>
<proteinExistence type="inferred from homology"/>
<dbReference type="Gene3D" id="2.160.20.70">
    <property type="match status" value="1"/>
</dbReference>
<comment type="subcellular location">
    <subcellularLocation>
        <location evidence="1">Cell membrane</location>
        <topology evidence="1">Peripheral membrane protein</topology>
    </subcellularLocation>
</comment>
<dbReference type="InterPro" id="IPR016098">
    <property type="entry name" value="CAP/MinC_C"/>
</dbReference>
<keyword evidence="6" id="KW-0812">Transmembrane</keyword>
<dbReference type="InterPro" id="IPR053950">
    <property type="entry name" value="CAP_N"/>
</dbReference>
<dbReference type="GO" id="GO:0000902">
    <property type="term" value="P:cell morphogenesis"/>
    <property type="evidence" value="ECO:0007669"/>
    <property type="project" value="TreeGrafter"/>
</dbReference>
<dbReference type="GO" id="GO:0005737">
    <property type="term" value="C:cytoplasm"/>
    <property type="evidence" value="ECO:0007669"/>
    <property type="project" value="TreeGrafter"/>
</dbReference>
<comment type="caution">
    <text evidence="8">The sequence shown here is derived from an EMBL/GenBank/DDBJ whole genome shotgun (WGS) entry which is preliminary data.</text>
</comment>
<dbReference type="SUPFAM" id="SSF101278">
    <property type="entry name" value="N-terminal domain of adenylylcyclase associated protein, CAP"/>
    <property type="match status" value="1"/>
</dbReference>
<dbReference type="InterPro" id="IPR013912">
    <property type="entry name" value="Adenylate_cyclase-assoc_CAP_C"/>
</dbReference>
<dbReference type="InterPro" id="IPR001837">
    <property type="entry name" value="Adenylate_cyclase-assoc_CAP"/>
</dbReference>
<organism evidence="8 9">
    <name type="scientific">Hypsibius exemplaris</name>
    <name type="common">Freshwater tardigrade</name>
    <dbReference type="NCBI Taxonomy" id="2072580"/>
    <lineage>
        <taxon>Eukaryota</taxon>
        <taxon>Metazoa</taxon>
        <taxon>Ecdysozoa</taxon>
        <taxon>Tardigrada</taxon>
        <taxon>Eutardigrada</taxon>
        <taxon>Parachela</taxon>
        <taxon>Hypsibioidea</taxon>
        <taxon>Hypsibiidae</taxon>
        <taxon>Hypsibius</taxon>
    </lineage>
</organism>
<reference evidence="9" key="1">
    <citation type="submission" date="2017-01" db="EMBL/GenBank/DDBJ databases">
        <title>Comparative genomics of anhydrobiosis in the tardigrade Hypsibius dujardini.</title>
        <authorList>
            <person name="Yoshida Y."/>
            <person name="Koutsovoulos G."/>
            <person name="Laetsch D."/>
            <person name="Stevens L."/>
            <person name="Kumar S."/>
            <person name="Horikawa D."/>
            <person name="Ishino K."/>
            <person name="Komine S."/>
            <person name="Tomita M."/>
            <person name="Blaxter M."/>
            <person name="Arakawa K."/>
        </authorList>
    </citation>
    <scope>NUCLEOTIDE SEQUENCE [LARGE SCALE GENOMIC DNA]</scope>
    <source>
        <strain evidence="9">Z151</strain>
    </source>
</reference>
<dbReference type="InterPro" id="IPR006599">
    <property type="entry name" value="CARP_motif"/>
</dbReference>
<evidence type="ECO:0000313" key="8">
    <source>
        <dbReference type="EMBL" id="OQV12504.1"/>
    </source>
</evidence>